<keyword evidence="4" id="KW-0804">Transcription</keyword>
<dbReference type="Pfam" id="PF00126">
    <property type="entry name" value="HTH_1"/>
    <property type="match status" value="1"/>
</dbReference>
<dbReference type="InterPro" id="IPR000847">
    <property type="entry name" value="LysR_HTH_N"/>
</dbReference>
<dbReference type="RefSeq" id="WP_198100483.1">
    <property type="nucleotide sequence ID" value="NZ_JAEDAL010000003.1"/>
</dbReference>
<keyword evidence="7" id="KW-1185">Reference proteome</keyword>
<dbReference type="InterPro" id="IPR005119">
    <property type="entry name" value="LysR_subst-bd"/>
</dbReference>
<dbReference type="PANTHER" id="PTHR30346">
    <property type="entry name" value="TRANSCRIPTIONAL DUAL REGULATOR HCAR-RELATED"/>
    <property type="match status" value="1"/>
</dbReference>
<dbReference type="EMBL" id="JAEDAL010000003">
    <property type="protein sequence ID" value="MBH9552866.1"/>
    <property type="molecule type" value="Genomic_DNA"/>
</dbReference>
<evidence type="ECO:0000313" key="7">
    <source>
        <dbReference type="Proteomes" id="UP000620139"/>
    </source>
</evidence>
<sequence>MESIDVASARLFLTLAEELHFGRTAERLGWRQPQVSKVLQSLEHQVGVRLVARSSRRVTLTEAGDALLEPLRSWLTQGEGLADIAKAAALGLRGQLRVGLVSPAGFGLLPQWLRHFKSATPEVELILREATLDIQAEALRSGTMDLGCVLMPQGASPAGLSGRLVAVEPMMLALSQPAMIRLGPTPSLEALLQEPLVLFPREIAPELHDAVVDFYHRQGHEPRLVQRAVQMATLIHLVSADFGVAWVPASMRALQREGVVYVPAPAQAPSCETWMVWQAPARAVVQRFMASLPVEGAGAVVAA</sequence>
<comment type="similarity">
    <text evidence="1">Belongs to the LysR transcriptional regulatory family.</text>
</comment>
<dbReference type="Gene3D" id="3.40.190.10">
    <property type="entry name" value="Periplasmic binding protein-like II"/>
    <property type="match status" value="2"/>
</dbReference>
<dbReference type="Pfam" id="PF03466">
    <property type="entry name" value="LysR_substrate"/>
    <property type="match status" value="1"/>
</dbReference>
<dbReference type="AlphaFoldDB" id="A0A931IWJ1"/>
<evidence type="ECO:0000256" key="3">
    <source>
        <dbReference type="ARBA" id="ARBA00023125"/>
    </source>
</evidence>
<dbReference type="GO" id="GO:0003677">
    <property type="term" value="F:DNA binding"/>
    <property type="evidence" value="ECO:0007669"/>
    <property type="project" value="UniProtKB-KW"/>
</dbReference>
<protein>
    <submittedName>
        <fullName evidence="6">LysR family transcriptional regulator</fullName>
    </submittedName>
</protein>
<evidence type="ECO:0000256" key="2">
    <source>
        <dbReference type="ARBA" id="ARBA00023015"/>
    </source>
</evidence>
<dbReference type="FunFam" id="1.10.10.10:FF:000001">
    <property type="entry name" value="LysR family transcriptional regulator"/>
    <property type="match status" value="1"/>
</dbReference>
<comment type="caution">
    <text evidence="6">The sequence shown here is derived from an EMBL/GenBank/DDBJ whole genome shotgun (WGS) entry which is preliminary data.</text>
</comment>
<keyword evidence="2" id="KW-0805">Transcription regulation</keyword>
<name>A0A931IWJ1_9BURK</name>
<organism evidence="6 7">
    <name type="scientific">Inhella gelatinilytica</name>
    <dbReference type="NCBI Taxonomy" id="2795030"/>
    <lineage>
        <taxon>Bacteria</taxon>
        <taxon>Pseudomonadati</taxon>
        <taxon>Pseudomonadota</taxon>
        <taxon>Betaproteobacteria</taxon>
        <taxon>Burkholderiales</taxon>
        <taxon>Sphaerotilaceae</taxon>
        <taxon>Inhella</taxon>
    </lineage>
</organism>
<dbReference type="PROSITE" id="PS50931">
    <property type="entry name" value="HTH_LYSR"/>
    <property type="match status" value="1"/>
</dbReference>
<evidence type="ECO:0000256" key="1">
    <source>
        <dbReference type="ARBA" id="ARBA00009437"/>
    </source>
</evidence>
<accession>A0A931IWJ1</accession>
<evidence type="ECO:0000259" key="5">
    <source>
        <dbReference type="PROSITE" id="PS50931"/>
    </source>
</evidence>
<dbReference type="InterPro" id="IPR036390">
    <property type="entry name" value="WH_DNA-bd_sf"/>
</dbReference>
<evidence type="ECO:0000256" key="4">
    <source>
        <dbReference type="ARBA" id="ARBA00023163"/>
    </source>
</evidence>
<evidence type="ECO:0000313" key="6">
    <source>
        <dbReference type="EMBL" id="MBH9552866.1"/>
    </source>
</evidence>
<keyword evidence="3" id="KW-0238">DNA-binding</keyword>
<dbReference type="GO" id="GO:0003700">
    <property type="term" value="F:DNA-binding transcription factor activity"/>
    <property type="evidence" value="ECO:0007669"/>
    <property type="project" value="InterPro"/>
</dbReference>
<proteinExistence type="inferred from homology"/>
<dbReference type="GO" id="GO:0032993">
    <property type="term" value="C:protein-DNA complex"/>
    <property type="evidence" value="ECO:0007669"/>
    <property type="project" value="TreeGrafter"/>
</dbReference>
<dbReference type="InterPro" id="IPR036388">
    <property type="entry name" value="WH-like_DNA-bd_sf"/>
</dbReference>
<dbReference type="SUPFAM" id="SSF46785">
    <property type="entry name" value="Winged helix' DNA-binding domain"/>
    <property type="match status" value="1"/>
</dbReference>
<gene>
    <name evidence="6" type="ORF">I7X43_08360</name>
</gene>
<dbReference type="SUPFAM" id="SSF53850">
    <property type="entry name" value="Periplasmic binding protein-like II"/>
    <property type="match status" value="1"/>
</dbReference>
<dbReference type="Proteomes" id="UP000620139">
    <property type="component" value="Unassembled WGS sequence"/>
</dbReference>
<dbReference type="PANTHER" id="PTHR30346:SF17">
    <property type="entry name" value="LYSR FAMILY TRANSCRIPTIONAL REGULATOR"/>
    <property type="match status" value="1"/>
</dbReference>
<reference evidence="6" key="1">
    <citation type="submission" date="2020-12" db="EMBL/GenBank/DDBJ databases">
        <title>The genome sequence of Inhella sp. 4Y17.</title>
        <authorList>
            <person name="Liu Y."/>
        </authorList>
    </citation>
    <scope>NUCLEOTIDE SEQUENCE</scope>
    <source>
        <strain evidence="6">4Y10</strain>
    </source>
</reference>
<feature type="domain" description="HTH lysR-type" evidence="5">
    <location>
        <begin position="4"/>
        <end position="61"/>
    </location>
</feature>
<dbReference type="Gene3D" id="1.10.10.10">
    <property type="entry name" value="Winged helix-like DNA-binding domain superfamily/Winged helix DNA-binding domain"/>
    <property type="match status" value="1"/>
</dbReference>